<dbReference type="EMBL" id="BARS01021256">
    <property type="protein sequence ID" value="GAG01607.1"/>
    <property type="molecule type" value="Genomic_DNA"/>
</dbReference>
<name>X0UQT9_9ZZZZ</name>
<reference evidence="7" key="1">
    <citation type="journal article" date="2014" name="Front. Microbiol.">
        <title>High frequency of phylogenetically diverse reductive dehalogenase-homologous genes in deep subseafloor sedimentary metagenomes.</title>
        <authorList>
            <person name="Kawai M."/>
            <person name="Futagami T."/>
            <person name="Toyoda A."/>
            <person name="Takaki Y."/>
            <person name="Nishi S."/>
            <person name="Hori S."/>
            <person name="Arai W."/>
            <person name="Tsubouchi T."/>
            <person name="Morono Y."/>
            <person name="Uchiyama I."/>
            <person name="Ito T."/>
            <person name="Fujiyama A."/>
            <person name="Inagaki F."/>
            <person name="Takami H."/>
        </authorList>
    </citation>
    <scope>NUCLEOTIDE SEQUENCE</scope>
    <source>
        <strain evidence="7">Expedition CK06-06</strain>
    </source>
</reference>
<comment type="caution">
    <text evidence="7">The sequence shown here is derived from an EMBL/GenBank/DDBJ whole genome shotgun (WGS) entry which is preliminary data.</text>
</comment>
<keyword evidence="4" id="KW-0479">Metal-binding</keyword>
<keyword evidence="5" id="KW-0460">Magnesium</keyword>
<comment type="similarity">
    <text evidence="2">Belongs to the FPP/GGPP synthase family.</text>
</comment>
<evidence type="ECO:0000313" key="7">
    <source>
        <dbReference type="EMBL" id="GAG01607.1"/>
    </source>
</evidence>
<feature type="non-terminal residue" evidence="7">
    <location>
        <position position="179"/>
    </location>
</feature>
<dbReference type="PANTHER" id="PTHR12001:SF69">
    <property type="entry name" value="ALL TRANS-POLYPRENYL-DIPHOSPHATE SYNTHASE PDSS1"/>
    <property type="match status" value="1"/>
</dbReference>
<dbReference type="InterPro" id="IPR000092">
    <property type="entry name" value="Polyprenyl_synt"/>
</dbReference>
<keyword evidence="3" id="KW-0808">Transferase</keyword>
<feature type="region of interest" description="Disordered" evidence="6">
    <location>
        <begin position="1"/>
        <end position="25"/>
    </location>
</feature>
<dbReference type="InterPro" id="IPR033749">
    <property type="entry name" value="Polyprenyl_synt_CS"/>
</dbReference>
<evidence type="ECO:0000256" key="1">
    <source>
        <dbReference type="ARBA" id="ARBA00001946"/>
    </source>
</evidence>
<dbReference type="GO" id="GO:0008299">
    <property type="term" value="P:isoprenoid biosynthetic process"/>
    <property type="evidence" value="ECO:0007669"/>
    <property type="project" value="InterPro"/>
</dbReference>
<protein>
    <recommendedName>
        <fullName evidence="8">Polyprenyl synthetase</fullName>
    </recommendedName>
</protein>
<dbReference type="Pfam" id="PF00348">
    <property type="entry name" value="polyprenyl_synt"/>
    <property type="match status" value="1"/>
</dbReference>
<accession>X0UQT9</accession>
<dbReference type="SUPFAM" id="SSF48576">
    <property type="entry name" value="Terpenoid synthases"/>
    <property type="match status" value="1"/>
</dbReference>
<evidence type="ECO:0000256" key="6">
    <source>
        <dbReference type="SAM" id="MobiDB-lite"/>
    </source>
</evidence>
<dbReference type="InterPro" id="IPR008949">
    <property type="entry name" value="Isoprenoid_synthase_dom_sf"/>
</dbReference>
<evidence type="ECO:0000256" key="5">
    <source>
        <dbReference type="ARBA" id="ARBA00022842"/>
    </source>
</evidence>
<dbReference type="GO" id="GO:0046872">
    <property type="term" value="F:metal ion binding"/>
    <property type="evidence" value="ECO:0007669"/>
    <property type="project" value="UniProtKB-KW"/>
</dbReference>
<dbReference type="GO" id="GO:0004659">
    <property type="term" value="F:prenyltransferase activity"/>
    <property type="evidence" value="ECO:0007669"/>
    <property type="project" value="InterPro"/>
</dbReference>
<organism evidence="7">
    <name type="scientific">marine sediment metagenome</name>
    <dbReference type="NCBI Taxonomy" id="412755"/>
    <lineage>
        <taxon>unclassified sequences</taxon>
        <taxon>metagenomes</taxon>
        <taxon>ecological metagenomes</taxon>
    </lineage>
</organism>
<comment type="cofactor">
    <cofactor evidence="1">
        <name>Mg(2+)</name>
        <dbReference type="ChEBI" id="CHEBI:18420"/>
    </cofactor>
</comment>
<feature type="compositionally biased region" description="Basic and acidic residues" evidence="6">
    <location>
        <begin position="1"/>
        <end position="22"/>
    </location>
</feature>
<dbReference type="PANTHER" id="PTHR12001">
    <property type="entry name" value="GERANYLGERANYL PYROPHOSPHATE SYNTHASE"/>
    <property type="match status" value="1"/>
</dbReference>
<sequence length="179" mass="19594">MRDALNRRQKSEDRGQKSDEGRGTQYAIRNTQYELSESEYIDIITEKTAALFSSACLLGALLAKGSEPQARLLADFGLNVGIAFQITDDLLDITGDENKTGKTPGSDVDKNKLTLPIIHLLRTVDENRRAHCESRIASGDKAVLGEMLSRFGSLEYANSRAEEYVARAIASLAGLKEGD</sequence>
<evidence type="ECO:0000256" key="2">
    <source>
        <dbReference type="ARBA" id="ARBA00006706"/>
    </source>
</evidence>
<dbReference type="AlphaFoldDB" id="X0UQT9"/>
<gene>
    <name evidence="7" type="ORF">S01H1_34174</name>
</gene>
<proteinExistence type="inferred from homology"/>
<evidence type="ECO:0008006" key="8">
    <source>
        <dbReference type="Google" id="ProtNLM"/>
    </source>
</evidence>
<evidence type="ECO:0000256" key="3">
    <source>
        <dbReference type="ARBA" id="ARBA00022679"/>
    </source>
</evidence>
<dbReference type="Gene3D" id="1.10.600.10">
    <property type="entry name" value="Farnesyl Diphosphate Synthase"/>
    <property type="match status" value="1"/>
</dbReference>
<evidence type="ECO:0000256" key="4">
    <source>
        <dbReference type="ARBA" id="ARBA00022723"/>
    </source>
</evidence>
<dbReference type="PROSITE" id="PS00444">
    <property type="entry name" value="POLYPRENYL_SYNTHASE_2"/>
    <property type="match status" value="1"/>
</dbReference>